<geneLocation type="plasmid" evidence="2">
    <name>pf5.1a</name>
</geneLocation>
<reference evidence="1 2" key="1">
    <citation type="journal article" date="2016" name="Syst. Appl. Microbiol.">
        <title>Pararhizobium polonicum sp. nov. isolated from tumors on stone fruit rootstocks.</title>
        <authorList>
            <person name="Pulawska J."/>
            <person name="Kuzmanovic N."/>
            <person name="Willems A."/>
            <person name="Pothier J.F."/>
        </authorList>
    </citation>
    <scope>NUCLEOTIDE SEQUENCE [LARGE SCALE GENOMIC DNA]</scope>
    <source>
        <strain evidence="1 2">F5.1</strain>
        <plasmid evidence="1">pF5.1a</plasmid>
    </source>
</reference>
<organism evidence="1 2">
    <name type="scientific">Pararhizobium polonicum</name>
    <dbReference type="NCBI Taxonomy" id="1612624"/>
    <lineage>
        <taxon>Bacteria</taxon>
        <taxon>Pseudomonadati</taxon>
        <taxon>Pseudomonadota</taxon>
        <taxon>Alphaproteobacteria</taxon>
        <taxon>Hyphomicrobiales</taxon>
        <taxon>Rhizobiaceae</taxon>
        <taxon>Rhizobium/Agrobacterium group</taxon>
        <taxon>Pararhizobium</taxon>
    </lineage>
</organism>
<evidence type="ECO:0000313" key="1">
    <source>
        <dbReference type="EMBL" id="OBZ97518.1"/>
    </source>
</evidence>
<gene>
    <name evidence="1" type="ORF">ADU59_00400</name>
</gene>
<evidence type="ECO:0000313" key="2">
    <source>
        <dbReference type="Proteomes" id="UP000093111"/>
    </source>
</evidence>
<sequence length="74" mass="8649">MTFDEKDIAIQDPIYFYRRHGHTSTCCQAHGCKFRLDHREGVIRGREFRDQLPRFSRLVVIDKGLGHAPPIELP</sequence>
<keyword evidence="2" id="KW-1185">Reference proteome</keyword>
<keyword evidence="1" id="KW-0614">Plasmid</keyword>
<name>A0A1C7P8F1_9HYPH</name>
<protein>
    <submittedName>
        <fullName evidence="1">Uncharacterized protein</fullName>
    </submittedName>
</protein>
<proteinExistence type="predicted"/>
<comment type="caution">
    <text evidence="1">The sequence shown here is derived from an EMBL/GenBank/DDBJ whole genome shotgun (WGS) entry which is preliminary data.</text>
</comment>
<dbReference type="AlphaFoldDB" id="A0A1C7P8F1"/>
<dbReference type="Proteomes" id="UP000093111">
    <property type="component" value="Plasmid pF5.1a"/>
</dbReference>
<dbReference type="EMBL" id="LGLV01000001">
    <property type="protein sequence ID" value="OBZ97518.1"/>
    <property type="molecule type" value="Genomic_DNA"/>
</dbReference>
<accession>A0A1C7P8F1</accession>